<sequence>MSIAEFVLVFGDFMGEWVETPKCWKWKSFTKVKMPIPVCRTSSYDELIGYKRNAEQGSRLRIEQRDGLMPILRINVVEWSFKGPLNSSPPPPQCPIVDDDLNDYENDDDYLINMEDDSMHVKDVLLDRQDNEENCGMGSQPGYFFTGGTNFYCDQTFVDKKKLLDAATNIEARICLLANFFTHGKVIESRVFLPYHGKLDGWIIRLLLLSIRSLHTGIYLYEKEKAYNINEFSENFAELKINCPEAAHVLENMLSFEKWSRAHFLGNRKFGEKFRERHAFVNGKNNKFVPRAERILKDNKSASDSLYVTNANGDLDQFTVFGNDVIAKVNLLERSCSCQKFNLVKMLCEHVMEPFRAKYGDGVGYGNFIYKYFSPIYKAETYLLAYSEAINVVPLEA</sequence>
<dbReference type="PANTHER" id="PTHR31973:SF183">
    <property type="entry name" value="SWIM-TYPE DOMAIN-CONTAINING PROTEIN"/>
    <property type="match status" value="1"/>
</dbReference>
<gene>
    <name evidence="3" type="ORF">T459_08512</name>
</gene>
<dbReference type="Gramene" id="PHT86406">
    <property type="protein sequence ID" value="PHT86406"/>
    <property type="gene ID" value="T459_08512"/>
</dbReference>
<dbReference type="AlphaFoldDB" id="A0A2G2ZWT0"/>
<dbReference type="InterPro" id="IPR007527">
    <property type="entry name" value="Znf_SWIM"/>
</dbReference>
<protein>
    <recommendedName>
        <fullName evidence="2">SWIM-type domain-containing protein</fullName>
    </recommendedName>
</protein>
<keyword evidence="4" id="KW-1185">Reference proteome</keyword>
<reference evidence="3 4" key="1">
    <citation type="journal article" date="2014" name="Nat. Genet.">
        <title>Genome sequence of the hot pepper provides insights into the evolution of pungency in Capsicum species.</title>
        <authorList>
            <person name="Kim S."/>
            <person name="Park M."/>
            <person name="Yeom S.I."/>
            <person name="Kim Y.M."/>
            <person name="Lee J.M."/>
            <person name="Lee H.A."/>
            <person name="Seo E."/>
            <person name="Choi J."/>
            <person name="Cheong K."/>
            <person name="Kim K.T."/>
            <person name="Jung K."/>
            <person name="Lee G.W."/>
            <person name="Oh S.K."/>
            <person name="Bae C."/>
            <person name="Kim S.B."/>
            <person name="Lee H.Y."/>
            <person name="Kim S.Y."/>
            <person name="Kim M.S."/>
            <person name="Kang B.C."/>
            <person name="Jo Y.D."/>
            <person name="Yang H.B."/>
            <person name="Jeong H.J."/>
            <person name="Kang W.H."/>
            <person name="Kwon J.K."/>
            <person name="Shin C."/>
            <person name="Lim J.Y."/>
            <person name="Park J.H."/>
            <person name="Huh J.H."/>
            <person name="Kim J.S."/>
            <person name="Kim B.D."/>
            <person name="Cohen O."/>
            <person name="Paran I."/>
            <person name="Suh M.C."/>
            <person name="Lee S.B."/>
            <person name="Kim Y.K."/>
            <person name="Shin Y."/>
            <person name="Noh S.J."/>
            <person name="Park J."/>
            <person name="Seo Y.S."/>
            <person name="Kwon S.Y."/>
            <person name="Kim H.A."/>
            <person name="Park J.M."/>
            <person name="Kim H.J."/>
            <person name="Choi S.B."/>
            <person name="Bosland P.W."/>
            <person name="Reeves G."/>
            <person name="Jo S.H."/>
            <person name="Lee B.W."/>
            <person name="Cho H.T."/>
            <person name="Choi H.S."/>
            <person name="Lee M.S."/>
            <person name="Yu Y."/>
            <person name="Do Choi Y."/>
            <person name="Park B.S."/>
            <person name="van Deynze A."/>
            <person name="Ashrafi H."/>
            <person name="Hill T."/>
            <person name="Kim W.T."/>
            <person name="Pai H.S."/>
            <person name="Ahn H.K."/>
            <person name="Yeam I."/>
            <person name="Giovannoni J.J."/>
            <person name="Rose J.K."/>
            <person name="Sorensen I."/>
            <person name="Lee S.J."/>
            <person name="Kim R.W."/>
            <person name="Choi I.Y."/>
            <person name="Choi B.S."/>
            <person name="Lim J.S."/>
            <person name="Lee Y.H."/>
            <person name="Choi D."/>
        </authorList>
    </citation>
    <scope>NUCLEOTIDE SEQUENCE [LARGE SCALE GENOMIC DNA]</scope>
    <source>
        <strain evidence="4">cv. CM334</strain>
    </source>
</reference>
<proteinExistence type="predicted"/>
<evidence type="ECO:0000256" key="1">
    <source>
        <dbReference type="PROSITE-ProRule" id="PRU00325"/>
    </source>
</evidence>
<keyword evidence="1" id="KW-0479">Metal-binding</keyword>
<feature type="domain" description="SWIM-type" evidence="2">
    <location>
        <begin position="327"/>
        <end position="359"/>
    </location>
</feature>
<name>A0A2G2ZWT0_CAPAN</name>
<dbReference type="GO" id="GO:0008270">
    <property type="term" value="F:zinc ion binding"/>
    <property type="evidence" value="ECO:0007669"/>
    <property type="project" value="UniProtKB-KW"/>
</dbReference>
<dbReference type="PROSITE" id="PS50966">
    <property type="entry name" value="ZF_SWIM"/>
    <property type="match status" value="1"/>
</dbReference>
<comment type="caution">
    <text evidence="3">The sequence shown here is derived from an EMBL/GenBank/DDBJ whole genome shotgun (WGS) entry which is preliminary data.</text>
</comment>
<reference evidence="3 4" key="2">
    <citation type="journal article" date="2017" name="Genome Biol.">
        <title>New reference genome sequences of hot pepper reveal the massive evolution of plant disease-resistance genes by retroduplication.</title>
        <authorList>
            <person name="Kim S."/>
            <person name="Park J."/>
            <person name="Yeom S.I."/>
            <person name="Kim Y.M."/>
            <person name="Seo E."/>
            <person name="Kim K.T."/>
            <person name="Kim M.S."/>
            <person name="Lee J.M."/>
            <person name="Cheong K."/>
            <person name="Shin H.S."/>
            <person name="Kim S.B."/>
            <person name="Han K."/>
            <person name="Lee J."/>
            <person name="Park M."/>
            <person name="Lee H.A."/>
            <person name="Lee H.Y."/>
            <person name="Lee Y."/>
            <person name="Oh S."/>
            <person name="Lee J.H."/>
            <person name="Choi E."/>
            <person name="Choi E."/>
            <person name="Lee S.E."/>
            <person name="Jeon J."/>
            <person name="Kim H."/>
            <person name="Choi G."/>
            <person name="Song H."/>
            <person name="Lee J."/>
            <person name="Lee S.C."/>
            <person name="Kwon J.K."/>
            <person name="Lee H.Y."/>
            <person name="Koo N."/>
            <person name="Hong Y."/>
            <person name="Kim R.W."/>
            <person name="Kang W.H."/>
            <person name="Huh J.H."/>
            <person name="Kang B.C."/>
            <person name="Yang T.J."/>
            <person name="Lee Y.H."/>
            <person name="Bennetzen J.L."/>
            <person name="Choi D."/>
        </authorList>
    </citation>
    <scope>NUCLEOTIDE SEQUENCE [LARGE SCALE GENOMIC DNA]</scope>
    <source>
        <strain evidence="4">cv. CM334</strain>
    </source>
</reference>
<evidence type="ECO:0000313" key="4">
    <source>
        <dbReference type="Proteomes" id="UP000222542"/>
    </source>
</evidence>
<keyword evidence="1" id="KW-0863">Zinc-finger</keyword>
<dbReference type="Proteomes" id="UP000222542">
    <property type="component" value="Unassembled WGS sequence"/>
</dbReference>
<keyword evidence="1" id="KW-0862">Zinc</keyword>
<evidence type="ECO:0000259" key="2">
    <source>
        <dbReference type="PROSITE" id="PS50966"/>
    </source>
</evidence>
<organism evidence="3 4">
    <name type="scientific">Capsicum annuum</name>
    <name type="common">Capsicum pepper</name>
    <dbReference type="NCBI Taxonomy" id="4072"/>
    <lineage>
        <taxon>Eukaryota</taxon>
        <taxon>Viridiplantae</taxon>
        <taxon>Streptophyta</taxon>
        <taxon>Embryophyta</taxon>
        <taxon>Tracheophyta</taxon>
        <taxon>Spermatophyta</taxon>
        <taxon>Magnoliopsida</taxon>
        <taxon>eudicotyledons</taxon>
        <taxon>Gunneridae</taxon>
        <taxon>Pentapetalae</taxon>
        <taxon>asterids</taxon>
        <taxon>lamiids</taxon>
        <taxon>Solanales</taxon>
        <taxon>Solanaceae</taxon>
        <taxon>Solanoideae</taxon>
        <taxon>Capsiceae</taxon>
        <taxon>Capsicum</taxon>
    </lineage>
</organism>
<accession>A0A2G2ZWT0</accession>
<evidence type="ECO:0000313" key="3">
    <source>
        <dbReference type="EMBL" id="PHT86406.1"/>
    </source>
</evidence>
<dbReference type="EMBL" id="AYRZ02000003">
    <property type="protein sequence ID" value="PHT86406.1"/>
    <property type="molecule type" value="Genomic_DNA"/>
</dbReference>
<dbReference type="PANTHER" id="PTHR31973">
    <property type="entry name" value="POLYPROTEIN, PUTATIVE-RELATED"/>
    <property type="match status" value="1"/>
</dbReference>